<dbReference type="PANTHER" id="PTHR30009">
    <property type="entry name" value="CYTOCHROME C-TYPE SYNTHESIS PROTEIN AND PTS TRANSMEMBRANE COMPONENT"/>
    <property type="match status" value="1"/>
</dbReference>
<dbReference type="Proteomes" id="UP000431092">
    <property type="component" value="Unassembled WGS sequence"/>
</dbReference>
<keyword evidence="8 9" id="KW-0472">Membrane</keyword>
<evidence type="ECO:0000313" key="11">
    <source>
        <dbReference type="EMBL" id="MTB72529.1"/>
    </source>
</evidence>
<dbReference type="RefSeq" id="WP_154593801.1">
    <property type="nucleotide sequence ID" value="NZ_WLVL01000039.1"/>
</dbReference>
<dbReference type="PROSITE" id="PS51103">
    <property type="entry name" value="PTS_EIIC_TYPE_1"/>
    <property type="match status" value="1"/>
</dbReference>
<keyword evidence="4" id="KW-0762">Sugar transport</keyword>
<keyword evidence="2" id="KW-0813">Transport</keyword>
<dbReference type="GO" id="GO:0009401">
    <property type="term" value="P:phosphoenolpyruvate-dependent sugar phosphotransferase system"/>
    <property type="evidence" value="ECO:0007669"/>
    <property type="project" value="UniProtKB-KW"/>
</dbReference>
<feature type="transmembrane region" description="Helical" evidence="9">
    <location>
        <begin position="319"/>
        <end position="343"/>
    </location>
</feature>
<feature type="transmembrane region" description="Helical" evidence="9">
    <location>
        <begin position="296"/>
        <end position="313"/>
    </location>
</feature>
<comment type="subcellular location">
    <subcellularLocation>
        <location evidence="1">Cell membrane</location>
        <topology evidence="1">Multi-pass membrane protein</topology>
    </subcellularLocation>
</comment>
<organism evidence="11 12">
    <name type="scientific">Arsenicicoccus cauae</name>
    <dbReference type="NCBI Taxonomy" id="2663847"/>
    <lineage>
        <taxon>Bacteria</taxon>
        <taxon>Bacillati</taxon>
        <taxon>Actinomycetota</taxon>
        <taxon>Actinomycetes</taxon>
        <taxon>Micrococcales</taxon>
        <taxon>Intrasporangiaceae</taxon>
        <taxon>Arsenicicoccus</taxon>
    </lineage>
</organism>
<evidence type="ECO:0000256" key="5">
    <source>
        <dbReference type="ARBA" id="ARBA00022683"/>
    </source>
</evidence>
<accession>A0A6I3IVN6</accession>
<dbReference type="GO" id="GO:0008982">
    <property type="term" value="F:protein-N(PI)-phosphohistidine-sugar phosphotransferase activity"/>
    <property type="evidence" value="ECO:0007669"/>
    <property type="project" value="InterPro"/>
</dbReference>
<evidence type="ECO:0000256" key="8">
    <source>
        <dbReference type="ARBA" id="ARBA00023136"/>
    </source>
</evidence>
<name>A0A6I3IVN6_9MICO</name>
<evidence type="ECO:0000313" key="12">
    <source>
        <dbReference type="Proteomes" id="UP000431092"/>
    </source>
</evidence>
<dbReference type="InterPro" id="IPR003352">
    <property type="entry name" value="PTS_EIIC"/>
</dbReference>
<evidence type="ECO:0000256" key="6">
    <source>
        <dbReference type="ARBA" id="ARBA00022692"/>
    </source>
</evidence>
<evidence type="ECO:0000256" key="1">
    <source>
        <dbReference type="ARBA" id="ARBA00004651"/>
    </source>
</evidence>
<evidence type="ECO:0000256" key="4">
    <source>
        <dbReference type="ARBA" id="ARBA00022597"/>
    </source>
</evidence>
<evidence type="ECO:0000259" key="10">
    <source>
        <dbReference type="PROSITE" id="PS51103"/>
    </source>
</evidence>
<dbReference type="GO" id="GO:0015764">
    <property type="term" value="P:N-acetylglucosamine transport"/>
    <property type="evidence" value="ECO:0007669"/>
    <property type="project" value="TreeGrafter"/>
</dbReference>
<feature type="transmembrane region" description="Helical" evidence="9">
    <location>
        <begin position="265"/>
        <end position="284"/>
    </location>
</feature>
<evidence type="ECO:0000256" key="3">
    <source>
        <dbReference type="ARBA" id="ARBA00022475"/>
    </source>
</evidence>
<feature type="transmembrane region" description="Helical" evidence="9">
    <location>
        <begin position="373"/>
        <end position="393"/>
    </location>
</feature>
<feature type="domain" description="PTS EIIC type-1" evidence="10">
    <location>
        <begin position="15"/>
        <end position="405"/>
    </location>
</feature>
<dbReference type="EMBL" id="WLVL01000039">
    <property type="protein sequence ID" value="MTB72529.1"/>
    <property type="molecule type" value="Genomic_DNA"/>
</dbReference>
<dbReference type="InterPro" id="IPR050429">
    <property type="entry name" value="PTS_Glucose_EIICBA"/>
</dbReference>
<dbReference type="InterPro" id="IPR013013">
    <property type="entry name" value="PTS_EIIC_1"/>
</dbReference>
<keyword evidence="6 9" id="KW-0812">Transmembrane</keyword>
<feature type="transmembrane region" description="Helical" evidence="9">
    <location>
        <begin position="95"/>
        <end position="118"/>
    </location>
</feature>
<protein>
    <submittedName>
        <fullName evidence="11">PTS N-acetylglucosamine transporter subunit IIBC</fullName>
    </submittedName>
</protein>
<dbReference type="AlphaFoldDB" id="A0A6I3IVN6"/>
<feature type="transmembrane region" description="Helical" evidence="9">
    <location>
        <begin position="24"/>
        <end position="44"/>
    </location>
</feature>
<sequence>MSTTSTTTASAPRERKGLAAAQKLGRSLMLPIAALPAAAILLRLGQPDMLGADGAGWTQVAPVIAAAGGALFDNLPLIFAVGVAIGWAKKADGSTALAAVIGYLVFKGVGDAMSLMVLQQPTAAGAKPALINYGVLGGIIIGLLAGWLWQRYYRISLPPYLAFFGGRRFVPIVTAFAALLLAVATAFLYPAFNAGLTSVGEWVAQNTILGGFVYGTLNRLLIPLGLHHILNSVPWFILGDYTAASGKVVHGDIARFLAGDRTAGAFMTGFFPIMMFALPAAAIAIWQEAKPAAKKVTGGIMLSAALTAFLTGVTEPLEFAFMFVAWPLYVIHAVLTGTSLALVNALGIKDGFGFSAGAIDFALNLGIATNPWLLVPIGLAYAALYYVLFRFVIRRWNLKTPGREDEGEDSAVLDADARR</sequence>
<dbReference type="GO" id="GO:0005886">
    <property type="term" value="C:plasma membrane"/>
    <property type="evidence" value="ECO:0007669"/>
    <property type="project" value="UniProtKB-SubCell"/>
</dbReference>
<gene>
    <name evidence="11" type="ORF">GGG17_11230</name>
</gene>
<dbReference type="GO" id="GO:0090563">
    <property type="term" value="F:protein-phosphocysteine-sugar phosphotransferase activity"/>
    <property type="evidence" value="ECO:0007669"/>
    <property type="project" value="TreeGrafter"/>
</dbReference>
<reference evidence="11 12" key="1">
    <citation type="submission" date="2019-11" db="EMBL/GenBank/DDBJ databases">
        <title>Whole genome sequencing identifies a novel species of the genus Arsenicicoccus isolated from human blood.</title>
        <authorList>
            <person name="Jeong J.H."/>
            <person name="Kweon O.J."/>
            <person name="Kim H.R."/>
            <person name="Kim T.-H."/>
            <person name="Ha S.-M."/>
            <person name="Lee M.-K."/>
        </authorList>
    </citation>
    <scope>NUCLEOTIDE SEQUENCE [LARGE SCALE GENOMIC DNA]</scope>
    <source>
        <strain evidence="11 12">MKL-02</strain>
    </source>
</reference>
<feature type="transmembrane region" description="Helical" evidence="9">
    <location>
        <begin position="130"/>
        <end position="149"/>
    </location>
</feature>
<dbReference type="Pfam" id="PF02378">
    <property type="entry name" value="PTS_EIIC"/>
    <property type="match status" value="1"/>
</dbReference>
<dbReference type="PANTHER" id="PTHR30009:SF4">
    <property type="entry name" value="PTS SYSTEM N-ACETYLGLUCOSAMINE-SPECIFIC EIICBA COMPONENT"/>
    <property type="match status" value="1"/>
</dbReference>
<proteinExistence type="predicted"/>
<evidence type="ECO:0000256" key="7">
    <source>
        <dbReference type="ARBA" id="ARBA00022989"/>
    </source>
</evidence>
<feature type="transmembrane region" description="Helical" evidence="9">
    <location>
        <begin position="64"/>
        <end position="88"/>
    </location>
</feature>
<evidence type="ECO:0000256" key="9">
    <source>
        <dbReference type="SAM" id="Phobius"/>
    </source>
</evidence>
<comment type="caution">
    <text evidence="11">The sequence shown here is derived from an EMBL/GenBank/DDBJ whole genome shotgun (WGS) entry which is preliminary data.</text>
</comment>
<evidence type="ECO:0000256" key="2">
    <source>
        <dbReference type="ARBA" id="ARBA00022448"/>
    </source>
</evidence>
<keyword evidence="3" id="KW-1003">Cell membrane</keyword>
<keyword evidence="5" id="KW-0598">Phosphotransferase system</keyword>
<keyword evidence="12" id="KW-1185">Reference proteome</keyword>
<feature type="transmembrane region" description="Helical" evidence="9">
    <location>
        <begin position="169"/>
        <end position="192"/>
    </location>
</feature>
<keyword evidence="7 9" id="KW-1133">Transmembrane helix</keyword>